<gene>
    <name evidence="1" type="ORF">HPP92_011871</name>
</gene>
<accession>A0A835V156</accession>
<dbReference type="AlphaFoldDB" id="A0A835V156"/>
<dbReference type="EMBL" id="JADCNL010000005">
    <property type="protein sequence ID" value="KAG0481013.1"/>
    <property type="molecule type" value="Genomic_DNA"/>
</dbReference>
<name>A0A835V156_VANPL</name>
<dbReference type="OrthoDB" id="10266662at2759"/>
<sequence>MRQLGRASAELVKPGFSKVENGTLLRGSKATTTRVLRSKSCDITHDMFEGMGVGAVVQHRLVQLRARHVVESKDGFICARLAATGACCAATTAGGGQ</sequence>
<evidence type="ECO:0000313" key="2">
    <source>
        <dbReference type="Proteomes" id="UP000636800"/>
    </source>
</evidence>
<dbReference type="Proteomes" id="UP000636800">
    <property type="component" value="Chromosome 5"/>
</dbReference>
<reference evidence="1 2" key="1">
    <citation type="journal article" date="2020" name="Nat. Food">
        <title>A phased Vanilla planifolia genome enables genetic improvement of flavour and production.</title>
        <authorList>
            <person name="Hasing T."/>
            <person name="Tang H."/>
            <person name="Brym M."/>
            <person name="Khazi F."/>
            <person name="Huang T."/>
            <person name="Chambers A.H."/>
        </authorList>
    </citation>
    <scope>NUCLEOTIDE SEQUENCE [LARGE SCALE GENOMIC DNA]</scope>
    <source>
        <tissue evidence="1">Leaf</tissue>
    </source>
</reference>
<protein>
    <submittedName>
        <fullName evidence="1">Uncharacterized protein</fullName>
    </submittedName>
</protein>
<organism evidence="1 2">
    <name type="scientific">Vanilla planifolia</name>
    <name type="common">Vanilla</name>
    <dbReference type="NCBI Taxonomy" id="51239"/>
    <lineage>
        <taxon>Eukaryota</taxon>
        <taxon>Viridiplantae</taxon>
        <taxon>Streptophyta</taxon>
        <taxon>Embryophyta</taxon>
        <taxon>Tracheophyta</taxon>
        <taxon>Spermatophyta</taxon>
        <taxon>Magnoliopsida</taxon>
        <taxon>Liliopsida</taxon>
        <taxon>Asparagales</taxon>
        <taxon>Orchidaceae</taxon>
        <taxon>Vanilloideae</taxon>
        <taxon>Vanilleae</taxon>
        <taxon>Vanilla</taxon>
    </lineage>
</organism>
<evidence type="ECO:0000313" key="1">
    <source>
        <dbReference type="EMBL" id="KAG0481013.1"/>
    </source>
</evidence>
<proteinExistence type="predicted"/>
<keyword evidence="2" id="KW-1185">Reference proteome</keyword>
<comment type="caution">
    <text evidence="1">The sequence shown here is derived from an EMBL/GenBank/DDBJ whole genome shotgun (WGS) entry which is preliminary data.</text>
</comment>